<evidence type="ECO:0008006" key="4">
    <source>
        <dbReference type="Google" id="ProtNLM"/>
    </source>
</evidence>
<feature type="region of interest" description="Disordered" evidence="1">
    <location>
        <begin position="122"/>
        <end position="143"/>
    </location>
</feature>
<name>A0ABP0UNJ0_9BRYO</name>
<feature type="compositionally biased region" description="Low complexity" evidence="1">
    <location>
        <begin position="123"/>
        <end position="141"/>
    </location>
</feature>
<evidence type="ECO:0000256" key="1">
    <source>
        <dbReference type="SAM" id="MobiDB-lite"/>
    </source>
</evidence>
<dbReference type="Proteomes" id="UP001497512">
    <property type="component" value="Chromosome 5"/>
</dbReference>
<reference evidence="2" key="1">
    <citation type="submission" date="2024-02" db="EMBL/GenBank/DDBJ databases">
        <authorList>
            <consortium name="ELIXIR-Norway"/>
            <consortium name="Elixir Norway"/>
        </authorList>
    </citation>
    <scope>NUCLEOTIDE SEQUENCE</scope>
</reference>
<keyword evidence="3" id="KW-1185">Reference proteome</keyword>
<sequence length="191" mass="21186">MASAFARVSQRFRKISEELHLERRNTNSTQGINMNPSMATPLSSALHLCKKIREDYSHISVGHLGRFAINRQQSMLLFNKVVETENTLEAIQVKLSQLDTTSSGFPNGGPHLPEVDIPRQLDSPELASSPEGSSPEGGNLSASRVSTSIQAEGYHLFDQEDIDFLERLSQIDPDHMTQADIDSLARLLQND</sequence>
<accession>A0ABP0UNJ0</accession>
<evidence type="ECO:0000313" key="3">
    <source>
        <dbReference type="Proteomes" id="UP001497512"/>
    </source>
</evidence>
<proteinExistence type="predicted"/>
<evidence type="ECO:0000313" key="2">
    <source>
        <dbReference type="EMBL" id="CAK9225405.1"/>
    </source>
</evidence>
<organism evidence="2 3">
    <name type="scientific">Sphagnum troendelagicum</name>
    <dbReference type="NCBI Taxonomy" id="128251"/>
    <lineage>
        <taxon>Eukaryota</taxon>
        <taxon>Viridiplantae</taxon>
        <taxon>Streptophyta</taxon>
        <taxon>Embryophyta</taxon>
        <taxon>Bryophyta</taxon>
        <taxon>Sphagnophytina</taxon>
        <taxon>Sphagnopsida</taxon>
        <taxon>Sphagnales</taxon>
        <taxon>Sphagnaceae</taxon>
        <taxon>Sphagnum</taxon>
    </lineage>
</organism>
<protein>
    <recommendedName>
        <fullName evidence="4">MADS-box transcription factor</fullName>
    </recommendedName>
</protein>
<dbReference type="EMBL" id="OZ019897">
    <property type="protein sequence ID" value="CAK9225405.1"/>
    <property type="molecule type" value="Genomic_DNA"/>
</dbReference>
<gene>
    <name evidence="2" type="ORF">CSSPTR1EN2_LOCUS17519</name>
</gene>